<evidence type="ECO:0000313" key="1">
    <source>
        <dbReference type="EMBL" id="KAF9483217.1"/>
    </source>
</evidence>
<proteinExistence type="predicted"/>
<dbReference type="Proteomes" id="UP000807469">
    <property type="component" value="Unassembled WGS sequence"/>
</dbReference>
<accession>A0A9P6CXQ7</accession>
<name>A0A9P6CXQ7_9AGAR</name>
<reference evidence="1" key="1">
    <citation type="submission" date="2020-11" db="EMBL/GenBank/DDBJ databases">
        <authorList>
            <consortium name="DOE Joint Genome Institute"/>
            <person name="Ahrendt S."/>
            <person name="Riley R."/>
            <person name="Andreopoulos W."/>
            <person name="Labutti K."/>
            <person name="Pangilinan J."/>
            <person name="Ruiz-Duenas F.J."/>
            <person name="Barrasa J.M."/>
            <person name="Sanchez-Garcia M."/>
            <person name="Camarero S."/>
            <person name="Miyauchi S."/>
            <person name="Serrano A."/>
            <person name="Linde D."/>
            <person name="Babiker R."/>
            <person name="Drula E."/>
            <person name="Ayuso-Fernandez I."/>
            <person name="Pacheco R."/>
            <person name="Padilla G."/>
            <person name="Ferreira P."/>
            <person name="Barriuso J."/>
            <person name="Kellner H."/>
            <person name="Castanera R."/>
            <person name="Alfaro M."/>
            <person name="Ramirez L."/>
            <person name="Pisabarro A.G."/>
            <person name="Kuo A."/>
            <person name="Tritt A."/>
            <person name="Lipzen A."/>
            <person name="He G."/>
            <person name="Yan M."/>
            <person name="Ng V."/>
            <person name="Cullen D."/>
            <person name="Martin F."/>
            <person name="Rosso M.-N."/>
            <person name="Henrissat B."/>
            <person name="Hibbett D."/>
            <person name="Martinez A.T."/>
            <person name="Grigoriev I.V."/>
        </authorList>
    </citation>
    <scope>NUCLEOTIDE SEQUENCE</scope>
    <source>
        <strain evidence="1">CIRM-BRFM 674</strain>
    </source>
</reference>
<evidence type="ECO:0000313" key="2">
    <source>
        <dbReference type="Proteomes" id="UP000807469"/>
    </source>
</evidence>
<dbReference type="EMBL" id="MU155156">
    <property type="protein sequence ID" value="KAF9483217.1"/>
    <property type="molecule type" value="Genomic_DNA"/>
</dbReference>
<comment type="caution">
    <text evidence="1">The sequence shown here is derived from an EMBL/GenBank/DDBJ whole genome shotgun (WGS) entry which is preliminary data.</text>
</comment>
<dbReference type="AlphaFoldDB" id="A0A9P6CXQ7"/>
<keyword evidence="2" id="KW-1185">Reference proteome</keyword>
<gene>
    <name evidence="1" type="ORF">BDN70DRAFT_342285</name>
</gene>
<organism evidence="1 2">
    <name type="scientific">Pholiota conissans</name>
    <dbReference type="NCBI Taxonomy" id="109636"/>
    <lineage>
        <taxon>Eukaryota</taxon>
        <taxon>Fungi</taxon>
        <taxon>Dikarya</taxon>
        <taxon>Basidiomycota</taxon>
        <taxon>Agaricomycotina</taxon>
        <taxon>Agaricomycetes</taxon>
        <taxon>Agaricomycetidae</taxon>
        <taxon>Agaricales</taxon>
        <taxon>Agaricineae</taxon>
        <taxon>Strophariaceae</taxon>
        <taxon>Pholiota</taxon>
    </lineage>
</organism>
<sequence>MQTSTRSREARVGLGRRRLLALAVGAGGRWRGILGVRVRVRVHMILRALELGCMGCRRIIMRMGTRIMDMDRLDIRISARRGIVRRREEGMDMGMEGMGSSRDMVILGIEGMRVVGMRGMRMRLGAVGPSQAQVQARRLWFSASLTRPTTPARKHLRIGRTTFRLYHVCSTFVRSSVGVVLDAFECGEATARLECV</sequence>
<protein>
    <submittedName>
        <fullName evidence="1">Uncharacterized protein</fullName>
    </submittedName>
</protein>